<keyword evidence="3" id="KW-1185">Reference proteome</keyword>
<organism evidence="3 4">
    <name type="scientific">Cyclospora cayetanensis</name>
    <dbReference type="NCBI Taxonomy" id="88456"/>
    <lineage>
        <taxon>Eukaryota</taxon>
        <taxon>Sar</taxon>
        <taxon>Alveolata</taxon>
        <taxon>Apicomplexa</taxon>
        <taxon>Conoidasida</taxon>
        <taxon>Coccidia</taxon>
        <taxon>Eucoccidiorida</taxon>
        <taxon>Eimeriorina</taxon>
        <taxon>Eimeriidae</taxon>
        <taxon>Cyclospora</taxon>
    </lineage>
</organism>
<feature type="compositionally biased region" description="Low complexity" evidence="1">
    <location>
        <begin position="123"/>
        <end position="135"/>
    </location>
</feature>
<dbReference type="AlphaFoldDB" id="A0A6P6RU89"/>
<gene>
    <name evidence="4" type="primary">LOC113146897</name>
</gene>
<evidence type="ECO:0000313" key="3">
    <source>
        <dbReference type="Proteomes" id="UP000515125"/>
    </source>
</evidence>
<dbReference type="OrthoDB" id="347782at2759"/>
<dbReference type="SMART" id="SM01343">
    <property type="entry name" value="FATC"/>
    <property type="match status" value="1"/>
</dbReference>
<dbReference type="InterPro" id="IPR050517">
    <property type="entry name" value="DDR_Repair_Kinase"/>
</dbReference>
<feature type="region of interest" description="Disordered" evidence="1">
    <location>
        <begin position="107"/>
        <end position="149"/>
    </location>
</feature>
<protein>
    <submittedName>
        <fullName evidence="4">Uncharacterized protein LOC113146897</fullName>
    </submittedName>
</protein>
<dbReference type="GeneID" id="113146897"/>
<accession>A0A6P6RU89</accession>
<sequence>MRGFLPVEKSCLYCHVCRCLHCHVAAAWVAASAVAAAASLFLQSFVQDPLIEWRTALSRHQQQQQQREAAAASAWERKAYTCIVNIQQKLRGAISALPPGAFEFSVHHQKDPQKEETRENADDGSSSSSSEASFLESEDEEAQAPAAAGSSAVAAAAHGSVGTLGVHAQVDALIRAATAEENLARMYVGWLPWY</sequence>
<evidence type="ECO:0000259" key="2">
    <source>
        <dbReference type="PROSITE" id="PS51190"/>
    </source>
</evidence>
<evidence type="ECO:0000256" key="1">
    <source>
        <dbReference type="SAM" id="MobiDB-lite"/>
    </source>
</evidence>
<dbReference type="InterPro" id="IPR003152">
    <property type="entry name" value="FATC_dom"/>
</dbReference>
<dbReference type="Proteomes" id="UP000515125">
    <property type="component" value="Unplaced"/>
</dbReference>
<dbReference type="GO" id="GO:0004674">
    <property type="term" value="F:protein serine/threonine kinase activity"/>
    <property type="evidence" value="ECO:0007669"/>
    <property type="project" value="TreeGrafter"/>
</dbReference>
<dbReference type="RefSeq" id="XP_026191393.1">
    <property type="nucleotide sequence ID" value="XM_026335608.1"/>
</dbReference>
<feature type="compositionally biased region" description="Basic and acidic residues" evidence="1">
    <location>
        <begin position="107"/>
        <end position="121"/>
    </location>
</feature>
<dbReference type="PANTHER" id="PTHR11139">
    <property type="entry name" value="ATAXIA TELANGIECTASIA MUTATED ATM -RELATED"/>
    <property type="match status" value="1"/>
</dbReference>
<dbReference type="Pfam" id="PF02260">
    <property type="entry name" value="FATC"/>
    <property type="match status" value="1"/>
</dbReference>
<name>A0A6P6RU89_9EIME</name>
<dbReference type="PROSITE" id="PS51190">
    <property type="entry name" value="FATC"/>
    <property type="match status" value="1"/>
</dbReference>
<reference evidence="4" key="1">
    <citation type="submission" date="2025-08" db="UniProtKB">
        <authorList>
            <consortium name="RefSeq"/>
        </authorList>
    </citation>
    <scope>IDENTIFICATION</scope>
</reference>
<dbReference type="GO" id="GO:0005634">
    <property type="term" value="C:nucleus"/>
    <property type="evidence" value="ECO:0007669"/>
    <property type="project" value="TreeGrafter"/>
</dbReference>
<evidence type="ECO:0000313" key="4">
    <source>
        <dbReference type="RefSeq" id="XP_026191393.1"/>
    </source>
</evidence>
<proteinExistence type="predicted"/>
<feature type="domain" description="FATC" evidence="2">
    <location>
        <begin position="162"/>
        <end position="194"/>
    </location>
</feature>